<feature type="compositionally biased region" description="Gly residues" evidence="1">
    <location>
        <begin position="672"/>
        <end position="681"/>
    </location>
</feature>
<feature type="compositionally biased region" description="Low complexity" evidence="1">
    <location>
        <begin position="599"/>
        <end position="610"/>
    </location>
</feature>
<feature type="region of interest" description="Disordered" evidence="1">
    <location>
        <begin position="672"/>
        <end position="712"/>
    </location>
</feature>
<dbReference type="AlphaFoldDB" id="A0A2J5I9N9"/>
<feature type="compositionally biased region" description="Acidic residues" evidence="1">
    <location>
        <begin position="687"/>
        <end position="701"/>
    </location>
</feature>
<feature type="region of interest" description="Disordered" evidence="1">
    <location>
        <begin position="587"/>
        <end position="610"/>
    </location>
</feature>
<proteinExistence type="predicted"/>
<dbReference type="EMBL" id="KZ559497">
    <property type="protein sequence ID" value="PLN86744.1"/>
    <property type="molecule type" value="Genomic_DNA"/>
</dbReference>
<name>A0A2J5I9N9_9EURO</name>
<keyword evidence="3" id="KW-1185">Reference proteome</keyword>
<gene>
    <name evidence="2" type="ORF">BDW42DRAFT_56725</name>
</gene>
<evidence type="ECO:0000313" key="2">
    <source>
        <dbReference type="EMBL" id="PLN86744.1"/>
    </source>
</evidence>
<dbReference type="OrthoDB" id="5371510at2759"/>
<evidence type="ECO:0000256" key="1">
    <source>
        <dbReference type="SAM" id="MobiDB-lite"/>
    </source>
</evidence>
<dbReference type="Proteomes" id="UP000235023">
    <property type="component" value="Unassembled WGS sequence"/>
</dbReference>
<feature type="region of interest" description="Disordered" evidence="1">
    <location>
        <begin position="616"/>
        <end position="635"/>
    </location>
</feature>
<organism evidence="2 3">
    <name type="scientific">Aspergillus taichungensis</name>
    <dbReference type="NCBI Taxonomy" id="482145"/>
    <lineage>
        <taxon>Eukaryota</taxon>
        <taxon>Fungi</taxon>
        <taxon>Dikarya</taxon>
        <taxon>Ascomycota</taxon>
        <taxon>Pezizomycotina</taxon>
        <taxon>Eurotiomycetes</taxon>
        <taxon>Eurotiomycetidae</taxon>
        <taxon>Eurotiales</taxon>
        <taxon>Aspergillaceae</taxon>
        <taxon>Aspergillus</taxon>
        <taxon>Aspergillus subgen. Circumdati</taxon>
    </lineage>
</organism>
<reference evidence="3" key="1">
    <citation type="submission" date="2017-12" db="EMBL/GenBank/DDBJ databases">
        <authorList>
            <consortium name="DOE Joint Genome Institute"/>
            <person name="Mondo S.J."/>
            <person name="Kjaerbolling I."/>
            <person name="Vesth T.C."/>
            <person name="Frisvad J.C."/>
            <person name="Nybo J.L."/>
            <person name="Theobald S."/>
            <person name="Kuo A."/>
            <person name="Bowyer P."/>
            <person name="Matsuda Y."/>
            <person name="Lyhne E.K."/>
            <person name="Kogle M.E."/>
            <person name="Clum A."/>
            <person name="Lipzen A."/>
            <person name="Salamov A."/>
            <person name="Ngan C.Y."/>
            <person name="Daum C."/>
            <person name="Chiniquy J."/>
            <person name="Barry K."/>
            <person name="LaButti K."/>
            <person name="Haridas S."/>
            <person name="Simmons B.A."/>
            <person name="Magnuson J.K."/>
            <person name="Mortensen U.H."/>
            <person name="Larsen T.O."/>
            <person name="Grigoriev I.V."/>
            <person name="Baker S.E."/>
            <person name="Andersen M.R."/>
            <person name="Nordberg H.P."/>
            <person name="Cantor M.N."/>
            <person name="Hua S.X."/>
        </authorList>
    </citation>
    <scope>NUCLEOTIDE SEQUENCE [LARGE SCALE GENOMIC DNA]</scope>
    <source>
        <strain evidence="3">IBT 19404</strain>
    </source>
</reference>
<accession>A0A2J5I9N9</accession>
<protein>
    <submittedName>
        <fullName evidence="2">Uncharacterized protein</fullName>
    </submittedName>
</protein>
<sequence>MDQPMATSGTSRVGNSYKPEPLKLVLVDGADTLVYIDSSPLAGSWSALPRTTESIPHRISSETLWATGSTYFAGLLHPRNQARTIKRRGLEGKLDSDIKYVLDLTPPSLDEDAIIFLTELSCPLGIRLWSRYQNRFGLPTRCVGGQDELEQSSEPARSPASKLALPVEYSASRHRMAIYWLLRSLHSWTPPLDTPCKFWTYFALAKLFDVIMVPRVRESILNWINQGNNTLLIEVSPESTYRVACAMHDADLLCDSFSVLTGEEALLLLANSDKATKGKPSQYSLHGRLREELDDEELQRIEYASKNSMDLIISTFIYLAGTEMVWIHNLPSVRNILNYTPKSENERIIASNLIAILKTFVRNHVVNVLRKGGLTWFPQAGLVKATQGSGQHVNPTRGQGYPVDQEYPSEKTLHAYGELRPFERLASRTFWRSLITSRALVYNPPPAVIDDSENLTSIADIAPHLPAFQTQHDAVLTPTPWSQIVQAAENFNALTRTITTTTTNPDQSPSETFSLWEFVAQARSTVEIYSTQLAESRKSTHDYRLTDPLTSLADHQHKYLPLWAGGNDDGTGGVYADQDIPVLETGGFSTPGPAIHTGSGSSARSLDSSVSMVDAREAESTVGGASHRPTDGFDNSEVLSVSERSVGGGGGSIAGIGSGGIGSGGSIAGIGIGGSGGGGDPGNDSWVIDDNDDTADSDSDDTVVWSLPDETA</sequence>
<evidence type="ECO:0000313" key="3">
    <source>
        <dbReference type="Proteomes" id="UP000235023"/>
    </source>
</evidence>